<dbReference type="Proteomes" id="UP001054252">
    <property type="component" value="Unassembled WGS sequence"/>
</dbReference>
<reference evidence="1 2" key="1">
    <citation type="journal article" date="2021" name="Commun. Biol.">
        <title>The genome of Shorea leprosula (Dipterocarpaceae) highlights the ecological relevance of drought in aseasonal tropical rainforests.</title>
        <authorList>
            <person name="Ng K.K.S."/>
            <person name="Kobayashi M.J."/>
            <person name="Fawcett J.A."/>
            <person name="Hatakeyama M."/>
            <person name="Paape T."/>
            <person name="Ng C.H."/>
            <person name="Ang C.C."/>
            <person name="Tnah L.H."/>
            <person name="Lee C.T."/>
            <person name="Nishiyama T."/>
            <person name="Sese J."/>
            <person name="O'Brien M.J."/>
            <person name="Copetti D."/>
            <person name="Mohd Noor M.I."/>
            <person name="Ong R.C."/>
            <person name="Putra M."/>
            <person name="Sireger I.Z."/>
            <person name="Indrioko S."/>
            <person name="Kosugi Y."/>
            <person name="Izuno A."/>
            <person name="Isagi Y."/>
            <person name="Lee S.L."/>
            <person name="Shimizu K.K."/>
        </authorList>
    </citation>
    <scope>NUCLEOTIDE SEQUENCE [LARGE SCALE GENOMIC DNA]</scope>
    <source>
        <strain evidence="1">214</strain>
    </source>
</reference>
<proteinExistence type="predicted"/>
<comment type="caution">
    <text evidence="1">The sequence shown here is derived from an EMBL/GenBank/DDBJ whole genome shotgun (WGS) entry which is preliminary data.</text>
</comment>
<dbReference type="EMBL" id="BPVZ01001495">
    <property type="protein sequence ID" value="GKV53544.1"/>
    <property type="molecule type" value="Genomic_DNA"/>
</dbReference>
<evidence type="ECO:0000313" key="1">
    <source>
        <dbReference type="EMBL" id="GKV53544.1"/>
    </source>
</evidence>
<evidence type="ECO:0000313" key="2">
    <source>
        <dbReference type="Proteomes" id="UP001054252"/>
    </source>
</evidence>
<organism evidence="1 2">
    <name type="scientific">Rubroshorea leprosula</name>
    <dbReference type="NCBI Taxonomy" id="152421"/>
    <lineage>
        <taxon>Eukaryota</taxon>
        <taxon>Viridiplantae</taxon>
        <taxon>Streptophyta</taxon>
        <taxon>Embryophyta</taxon>
        <taxon>Tracheophyta</taxon>
        <taxon>Spermatophyta</taxon>
        <taxon>Magnoliopsida</taxon>
        <taxon>eudicotyledons</taxon>
        <taxon>Gunneridae</taxon>
        <taxon>Pentapetalae</taxon>
        <taxon>rosids</taxon>
        <taxon>malvids</taxon>
        <taxon>Malvales</taxon>
        <taxon>Dipterocarpaceae</taxon>
        <taxon>Rubroshorea</taxon>
    </lineage>
</organism>
<accession>A0AAV5MVE8</accession>
<name>A0AAV5MVE8_9ROSI</name>
<protein>
    <recommendedName>
        <fullName evidence="3">Secreted protein</fullName>
    </recommendedName>
</protein>
<gene>
    <name evidence="1" type="ORF">SLEP1_g60064</name>
</gene>
<dbReference type="AlphaFoldDB" id="A0AAV5MVE8"/>
<evidence type="ECO:0008006" key="3">
    <source>
        <dbReference type="Google" id="ProtNLM"/>
    </source>
</evidence>
<keyword evidence="2" id="KW-1185">Reference proteome</keyword>
<sequence>MLLKYKLIILPLIFQASFEACDLLLLSIEHHADAEMQVLILGEIHFLILTSHWTKGKVFNSQGLEIFRSFIYWYRPYHVIRNPKFLEQN</sequence>